<dbReference type="RefSeq" id="WP_101050715.1">
    <property type="nucleotide sequence ID" value="NZ_JAGEVL010000003.1"/>
</dbReference>
<proteinExistence type="inferred from homology"/>
<dbReference type="InterPro" id="IPR036291">
    <property type="entry name" value="NAD(P)-bd_dom_sf"/>
</dbReference>
<dbReference type="InterPro" id="IPR004104">
    <property type="entry name" value="Gfo/Idh/MocA-like_OxRdtase_C"/>
</dbReference>
<comment type="catalytic activity">
    <reaction evidence="4">
        <text>myo-inositol + NAD(+) = scyllo-inosose + NADH + H(+)</text>
        <dbReference type="Rhea" id="RHEA:16949"/>
        <dbReference type="ChEBI" id="CHEBI:15378"/>
        <dbReference type="ChEBI" id="CHEBI:17268"/>
        <dbReference type="ChEBI" id="CHEBI:17811"/>
        <dbReference type="ChEBI" id="CHEBI:57540"/>
        <dbReference type="ChEBI" id="CHEBI:57945"/>
        <dbReference type="EC" id="1.1.1.18"/>
    </reaction>
</comment>
<dbReference type="HAMAP" id="MF_01671">
    <property type="entry name" value="IolG"/>
    <property type="match status" value="1"/>
</dbReference>
<dbReference type="InterPro" id="IPR000683">
    <property type="entry name" value="Gfo/Idh/MocA-like_OxRdtase_N"/>
</dbReference>
<gene>
    <name evidence="4" type="primary">iolG</name>
    <name evidence="7" type="ORF">BU112_01110</name>
</gene>
<comment type="catalytic activity">
    <reaction evidence="4">
        <text>1D-chiro-inositol + NAD(+) = scyllo-inosine + NADH + H(+)</text>
        <dbReference type="Rhea" id="RHEA:25832"/>
        <dbReference type="ChEBI" id="CHEBI:15378"/>
        <dbReference type="ChEBI" id="CHEBI:27372"/>
        <dbReference type="ChEBI" id="CHEBI:50920"/>
        <dbReference type="ChEBI" id="CHEBI:57540"/>
        <dbReference type="ChEBI" id="CHEBI:57945"/>
        <dbReference type="EC" id="1.1.1.369"/>
    </reaction>
</comment>
<evidence type="ECO:0000313" key="8">
    <source>
        <dbReference type="Proteomes" id="UP000286317"/>
    </source>
</evidence>
<reference evidence="7 8" key="1">
    <citation type="journal article" date="2016" name="Front. Microbiol.">
        <title>Comprehensive Phylogenetic Analysis of Bovine Non-aureus Staphylococci Species Based on Whole-Genome Sequencing.</title>
        <authorList>
            <person name="Naushad S."/>
            <person name="Barkema H.W."/>
            <person name="Luby C."/>
            <person name="Condas L.A."/>
            <person name="Nobrega D.B."/>
            <person name="Carson D.A."/>
            <person name="De Buck J."/>
        </authorList>
    </citation>
    <scope>NUCLEOTIDE SEQUENCE [LARGE SCALE GENOMIC DNA]</scope>
    <source>
        <strain evidence="7 8">SNUC 4554</strain>
    </source>
</reference>
<dbReference type="Gene3D" id="3.40.50.720">
    <property type="entry name" value="NAD(P)-binding Rossmann-like Domain"/>
    <property type="match status" value="1"/>
</dbReference>
<keyword evidence="3 4" id="KW-0520">NAD</keyword>
<dbReference type="Pfam" id="PF02894">
    <property type="entry name" value="GFO_IDH_MocA_C"/>
    <property type="match status" value="1"/>
</dbReference>
<dbReference type="InterPro" id="IPR023794">
    <property type="entry name" value="MI/DCI_dehydrogenase"/>
</dbReference>
<dbReference type="Proteomes" id="UP000286317">
    <property type="component" value="Unassembled WGS sequence"/>
</dbReference>
<evidence type="ECO:0000256" key="4">
    <source>
        <dbReference type="HAMAP-Rule" id="MF_01671"/>
    </source>
</evidence>
<dbReference type="AlphaFoldDB" id="A0A418IJ03"/>
<dbReference type="EC" id="1.1.1.18" evidence="4"/>
<evidence type="ECO:0000256" key="2">
    <source>
        <dbReference type="ARBA" id="ARBA00023002"/>
    </source>
</evidence>
<dbReference type="PANTHER" id="PTHR43593:SF1">
    <property type="entry name" value="INOSITOL 2-DEHYDROGENASE"/>
    <property type="match status" value="1"/>
</dbReference>
<sequence>MELKIGIIGIGAMGRDHVERINERVNGAVVAAISDINKDTAIAYAEEIGATFFENAEDLISSEDIDAVVVTSWDPTHEDYVLECIKNNKYVFCEKPLAIEASGCLNIVHAETEKNKKFVQVGFMRRYDRGYEEIKHELQTGTLGETLLIHCTHRNEMVDEGYDTPMAVENTAVHEVDALRWLLEEDFVTAEVRLPKKQTTKTHAKLHDPQLILLETESGVIIDLEVFVNCQFGYDINCKVVCEQGEIGLTNPTYYSIKTERKDSTRVPSDWKERFIAAYDRELQIWVDGVKNDNITGPSAWDGYMASVTTSACSEARDTGERKDIKFEPKPGLYNQKLRETI</sequence>
<feature type="domain" description="Gfo/Idh/MocA-like oxidoreductase C-terminal" evidence="6">
    <location>
        <begin position="136"/>
        <end position="320"/>
    </location>
</feature>
<evidence type="ECO:0000313" key="7">
    <source>
        <dbReference type="EMBL" id="RIN02942.1"/>
    </source>
</evidence>
<accession>A0A418IJ03</accession>
<dbReference type="EC" id="1.1.1.369" evidence="4"/>
<dbReference type="SUPFAM" id="SSF51735">
    <property type="entry name" value="NAD(P)-binding Rossmann-fold domains"/>
    <property type="match status" value="1"/>
</dbReference>
<comment type="caution">
    <text evidence="7">The sequence shown here is derived from an EMBL/GenBank/DDBJ whole genome shotgun (WGS) entry which is preliminary data.</text>
</comment>
<evidence type="ECO:0000259" key="6">
    <source>
        <dbReference type="Pfam" id="PF02894"/>
    </source>
</evidence>
<comment type="subunit">
    <text evidence="4">Homotetramer.</text>
</comment>
<feature type="domain" description="Gfo/Idh/MocA-like oxidoreductase N-terminal" evidence="5">
    <location>
        <begin position="3"/>
        <end position="123"/>
    </location>
</feature>
<dbReference type="Gene3D" id="3.30.360.10">
    <property type="entry name" value="Dihydrodipicolinate Reductase, domain 2"/>
    <property type="match status" value="1"/>
</dbReference>
<dbReference type="InterPro" id="IPR050424">
    <property type="entry name" value="Gfo-Idh-MocA_inositol_DH"/>
</dbReference>
<dbReference type="EMBL" id="QXUF01000004">
    <property type="protein sequence ID" value="RIN02942.1"/>
    <property type="molecule type" value="Genomic_DNA"/>
</dbReference>
<comment type="pathway">
    <text evidence="4">Polyol metabolism; myo-inositol degradation into acetyl-CoA; acetyl-CoA from myo-inositol: step 1/7.</text>
</comment>
<comment type="similarity">
    <text evidence="1 4">Belongs to the Gfo/Idh/MocA family.</text>
</comment>
<dbReference type="GO" id="GO:0000166">
    <property type="term" value="F:nucleotide binding"/>
    <property type="evidence" value="ECO:0007669"/>
    <property type="project" value="InterPro"/>
</dbReference>
<dbReference type="PANTHER" id="PTHR43593">
    <property type="match status" value="1"/>
</dbReference>
<protein>
    <recommendedName>
        <fullName evidence="4">Inositol 2-dehydrogenase/D-chiro-inositol 3-dehydrogenase</fullName>
        <ecNumber evidence="4">1.1.1.18</ecNumber>
        <ecNumber evidence="4">1.1.1.369</ecNumber>
    </recommendedName>
    <alternativeName>
        <fullName evidence="4">Myo-inositol 2-dehydrogenase/D-chiro-inositol 3-dehydrogenase</fullName>
        <shortName evidence="4">MI 2-dehydrogenase/DCI 3-dehydrogenase</shortName>
    </alternativeName>
</protein>
<evidence type="ECO:0000256" key="3">
    <source>
        <dbReference type="ARBA" id="ARBA00023027"/>
    </source>
</evidence>
<keyword evidence="2 4" id="KW-0560">Oxidoreductase</keyword>
<comment type="function">
    <text evidence="4">Involved in the oxidation of myo-inositol (MI) and D-chiro-inositol (DCI) to 2-keto-myo-inositol (2KMI or 2-inosose) and 1-keto-D-chiro-inositol (1KDCI), respectively.</text>
</comment>
<evidence type="ECO:0000259" key="5">
    <source>
        <dbReference type="Pfam" id="PF01408"/>
    </source>
</evidence>
<dbReference type="OrthoDB" id="9815825at2"/>
<keyword evidence="8" id="KW-1185">Reference proteome</keyword>
<dbReference type="GO" id="GO:0050112">
    <property type="term" value="F:inositol 2-dehydrogenase (NAD+) activity"/>
    <property type="evidence" value="ECO:0007669"/>
    <property type="project" value="UniProtKB-UniRule"/>
</dbReference>
<dbReference type="SUPFAM" id="SSF55347">
    <property type="entry name" value="Glyceraldehyde-3-phosphate dehydrogenase-like, C-terminal domain"/>
    <property type="match status" value="1"/>
</dbReference>
<name>A0A418IJ03_9STAP</name>
<dbReference type="GO" id="GO:0019310">
    <property type="term" value="P:inositol catabolic process"/>
    <property type="evidence" value="ECO:0007669"/>
    <property type="project" value="UniProtKB-UniRule"/>
</dbReference>
<dbReference type="UniPathway" id="UPA00076">
    <property type="reaction ID" value="UER00143"/>
</dbReference>
<dbReference type="Pfam" id="PF01408">
    <property type="entry name" value="GFO_IDH_MocA"/>
    <property type="match status" value="1"/>
</dbReference>
<organism evidence="7 8">
    <name type="scientific">Staphylococcus shinii</name>
    <dbReference type="NCBI Taxonomy" id="2912228"/>
    <lineage>
        <taxon>Bacteria</taxon>
        <taxon>Bacillati</taxon>
        <taxon>Bacillota</taxon>
        <taxon>Bacilli</taxon>
        <taxon>Bacillales</taxon>
        <taxon>Staphylococcaceae</taxon>
        <taxon>Staphylococcus</taxon>
    </lineage>
</organism>
<evidence type="ECO:0000256" key="1">
    <source>
        <dbReference type="ARBA" id="ARBA00010928"/>
    </source>
</evidence>
<dbReference type="GeneID" id="79050986"/>